<evidence type="ECO:0000256" key="18">
    <source>
        <dbReference type="ARBA" id="ARBA00049504"/>
    </source>
</evidence>
<dbReference type="AlphaFoldDB" id="A0A4R1XX76"/>
<keyword evidence="10 19" id="KW-0812">Transmembrane</keyword>
<evidence type="ECO:0000256" key="19">
    <source>
        <dbReference type="HAMAP-Rule" id="MF_00719"/>
    </source>
</evidence>
<dbReference type="HAMAP" id="MF_00719">
    <property type="entry name" value="CobS"/>
    <property type="match status" value="1"/>
</dbReference>
<name>A0A4R1XX76_ACICA</name>
<evidence type="ECO:0000256" key="8">
    <source>
        <dbReference type="ARBA" id="ARBA00022573"/>
    </source>
</evidence>
<gene>
    <name evidence="19" type="primary">cobS</name>
    <name evidence="20" type="ORF">EC844_10562</name>
</gene>
<dbReference type="NCBIfam" id="NF001278">
    <property type="entry name" value="PRK00235.1-5"/>
    <property type="match status" value="1"/>
</dbReference>
<comment type="caution">
    <text evidence="20">The sequence shown here is derived from an EMBL/GenBank/DDBJ whole genome shotgun (WGS) entry which is preliminary data.</text>
</comment>
<evidence type="ECO:0000256" key="12">
    <source>
        <dbReference type="ARBA" id="ARBA00022989"/>
    </source>
</evidence>
<keyword evidence="21" id="KW-1185">Reference proteome</keyword>
<evidence type="ECO:0000256" key="2">
    <source>
        <dbReference type="ARBA" id="ARBA00004651"/>
    </source>
</evidence>
<comment type="subcellular location">
    <subcellularLocation>
        <location evidence="2 19">Cell membrane</location>
        <topology evidence="2 19">Multi-pass membrane protein</topology>
    </subcellularLocation>
</comment>
<feature type="transmembrane region" description="Helical" evidence="19">
    <location>
        <begin position="134"/>
        <end position="158"/>
    </location>
</feature>
<feature type="transmembrane region" description="Helical" evidence="19">
    <location>
        <begin position="31"/>
        <end position="53"/>
    </location>
</feature>
<keyword evidence="13 19" id="KW-0472">Membrane</keyword>
<keyword evidence="8 19" id="KW-0169">Cobalamin biosynthesis</keyword>
<evidence type="ECO:0000256" key="10">
    <source>
        <dbReference type="ARBA" id="ARBA00022692"/>
    </source>
</evidence>
<dbReference type="EMBL" id="SLVJ01000005">
    <property type="protein sequence ID" value="TCM68359.1"/>
    <property type="molecule type" value="Genomic_DNA"/>
</dbReference>
<evidence type="ECO:0000256" key="14">
    <source>
        <dbReference type="ARBA" id="ARBA00025228"/>
    </source>
</evidence>
<comment type="function">
    <text evidence="14 19">Joins adenosylcobinamide-GDP and alpha-ribazole to generate adenosylcobalamin (Ado-cobalamin). Also synthesizes adenosylcobalamin 5'-phosphate from adenosylcobinamide-GDP and alpha-ribazole 5'-phosphate.</text>
</comment>
<comment type="pathway">
    <text evidence="3 19">Cofactor biosynthesis; adenosylcobalamin biosynthesis; adenosylcobalamin from cob(II)yrinate a,c-diamide: step 7/7.</text>
</comment>
<dbReference type="PANTHER" id="PTHR34148">
    <property type="entry name" value="ADENOSYLCOBINAMIDE-GDP RIBAZOLETRANSFERASE"/>
    <property type="match status" value="1"/>
</dbReference>
<evidence type="ECO:0000256" key="17">
    <source>
        <dbReference type="ARBA" id="ARBA00048623"/>
    </source>
</evidence>
<dbReference type="GO" id="GO:0008818">
    <property type="term" value="F:cobalamin 5'-phosphate synthase activity"/>
    <property type="evidence" value="ECO:0007669"/>
    <property type="project" value="UniProtKB-UniRule"/>
</dbReference>
<evidence type="ECO:0000256" key="15">
    <source>
        <dbReference type="ARBA" id="ARBA00032605"/>
    </source>
</evidence>
<comment type="catalytic activity">
    <reaction evidence="17 19">
        <text>alpha-ribazole + adenosylcob(III)inamide-GDP = adenosylcob(III)alamin + GMP + H(+)</text>
        <dbReference type="Rhea" id="RHEA:16049"/>
        <dbReference type="ChEBI" id="CHEBI:10329"/>
        <dbReference type="ChEBI" id="CHEBI:15378"/>
        <dbReference type="ChEBI" id="CHEBI:18408"/>
        <dbReference type="ChEBI" id="CHEBI:58115"/>
        <dbReference type="ChEBI" id="CHEBI:60487"/>
        <dbReference type="EC" id="2.7.8.26"/>
    </reaction>
</comment>
<feature type="transmembrane region" description="Helical" evidence="19">
    <location>
        <begin position="105"/>
        <end position="128"/>
    </location>
</feature>
<dbReference type="Pfam" id="PF02654">
    <property type="entry name" value="CobS"/>
    <property type="match status" value="1"/>
</dbReference>
<dbReference type="GO" id="GO:0009236">
    <property type="term" value="P:cobalamin biosynthetic process"/>
    <property type="evidence" value="ECO:0007669"/>
    <property type="project" value="UniProtKB-UniRule"/>
</dbReference>
<feature type="transmembrane region" description="Helical" evidence="19">
    <location>
        <begin position="170"/>
        <end position="189"/>
    </location>
</feature>
<comment type="similarity">
    <text evidence="4 19">Belongs to the CobS family.</text>
</comment>
<dbReference type="PANTHER" id="PTHR34148:SF1">
    <property type="entry name" value="ADENOSYLCOBINAMIDE-GDP RIBAZOLETRANSFERASE"/>
    <property type="match status" value="1"/>
</dbReference>
<proteinExistence type="inferred from homology"/>
<evidence type="ECO:0000256" key="9">
    <source>
        <dbReference type="ARBA" id="ARBA00022679"/>
    </source>
</evidence>
<evidence type="ECO:0000256" key="11">
    <source>
        <dbReference type="ARBA" id="ARBA00022842"/>
    </source>
</evidence>
<keyword evidence="12 19" id="KW-1133">Transmembrane helix</keyword>
<evidence type="ECO:0000256" key="7">
    <source>
        <dbReference type="ARBA" id="ARBA00022475"/>
    </source>
</evidence>
<dbReference type="EC" id="2.7.8.26" evidence="5 19"/>
<evidence type="ECO:0000256" key="13">
    <source>
        <dbReference type="ARBA" id="ARBA00023136"/>
    </source>
</evidence>
<dbReference type="GO" id="GO:0005886">
    <property type="term" value="C:plasma membrane"/>
    <property type="evidence" value="ECO:0007669"/>
    <property type="project" value="UniProtKB-SubCell"/>
</dbReference>
<evidence type="ECO:0000313" key="20">
    <source>
        <dbReference type="EMBL" id="TCM68359.1"/>
    </source>
</evidence>
<feature type="transmembrane region" description="Helical" evidence="19">
    <location>
        <begin position="195"/>
        <end position="212"/>
    </location>
</feature>
<evidence type="ECO:0000256" key="6">
    <source>
        <dbReference type="ARBA" id="ARBA00015850"/>
    </source>
</evidence>
<evidence type="ECO:0000256" key="3">
    <source>
        <dbReference type="ARBA" id="ARBA00004663"/>
    </source>
</evidence>
<comment type="cofactor">
    <cofactor evidence="1 19">
        <name>Mg(2+)</name>
        <dbReference type="ChEBI" id="CHEBI:18420"/>
    </cofactor>
</comment>
<feature type="transmembrane region" description="Helical" evidence="19">
    <location>
        <begin position="224"/>
        <end position="245"/>
    </location>
</feature>
<keyword evidence="7 19" id="KW-1003">Cell membrane</keyword>
<evidence type="ECO:0000256" key="4">
    <source>
        <dbReference type="ARBA" id="ARBA00010561"/>
    </source>
</evidence>
<reference evidence="20 21" key="1">
    <citation type="submission" date="2019-03" db="EMBL/GenBank/DDBJ databases">
        <title>Genomic analyses of the natural microbiome of Caenorhabditis elegans.</title>
        <authorList>
            <person name="Samuel B."/>
        </authorList>
    </citation>
    <scope>NUCLEOTIDE SEQUENCE [LARGE SCALE GENOMIC DNA]</scope>
    <source>
        <strain evidence="20 21">JUb89</strain>
    </source>
</reference>
<comment type="catalytic activity">
    <reaction evidence="18 19">
        <text>alpha-ribazole 5'-phosphate + adenosylcob(III)inamide-GDP = adenosylcob(III)alamin 5'-phosphate + GMP + H(+)</text>
        <dbReference type="Rhea" id="RHEA:23560"/>
        <dbReference type="ChEBI" id="CHEBI:15378"/>
        <dbReference type="ChEBI" id="CHEBI:57918"/>
        <dbReference type="ChEBI" id="CHEBI:58115"/>
        <dbReference type="ChEBI" id="CHEBI:60487"/>
        <dbReference type="ChEBI" id="CHEBI:60493"/>
        <dbReference type="EC" id="2.7.8.26"/>
    </reaction>
</comment>
<evidence type="ECO:0000256" key="16">
    <source>
        <dbReference type="ARBA" id="ARBA00032853"/>
    </source>
</evidence>
<evidence type="ECO:0000256" key="1">
    <source>
        <dbReference type="ARBA" id="ARBA00001946"/>
    </source>
</evidence>
<organism evidence="20 21">
    <name type="scientific">Acinetobacter calcoaceticus</name>
    <dbReference type="NCBI Taxonomy" id="471"/>
    <lineage>
        <taxon>Bacteria</taxon>
        <taxon>Pseudomonadati</taxon>
        <taxon>Pseudomonadota</taxon>
        <taxon>Gammaproteobacteria</taxon>
        <taxon>Moraxellales</taxon>
        <taxon>Moraxellaceae</taxon>
        <taxon>Acinetobacter</taxon>
        <taxon>Acinetobacter calcoaceticus/baumannii complex</taxon>
    </lineage>
</organism>
<dbReference type="InterPro" id="IPR003805">
    <property type="entry name" value="CobS"/>
</dbReference>
<keyword evidence="11 19" id="KW-0460">Magnesium</keyword>
<protein>
    <recommendedName>
        <fullName evidence="6 19">Adenosylcobinamide-GDP ribazoletransferase</fullName>
        <ecNumber evidence="5 19">2.7.8.26</ecNumber>
    </recommendedName>
    <alternativeName>
        <fullName evidence="16 19">Cobalamin synthase</fullName>
    </alternativeName>
    <alternativeName>
        <fullName evidence="15 19">Cobalamin-5'-phosphate synthase</fullName>
    </alternativeName>
</protein>
<dbReference type="NCBIfam" id="TIGR00317">
    <property type="entry name" value="cobS"/>
    <property type="match status" value="1"/>
</dbReference>
<dbReference type="OrthoDB" id="9794626at2"/>
<dbReference type="GO" id="GO:0051073">
    <property type="term" value="F:adenosylcobinamide-GDP ribazoletransferase activity"/>
    <property type="evidence" value="ECO:0007669"/>
    <property type="project" value="UniProtKB-UniRule"/>
</dbReference>
<keyword evidence="9 19" id="KW-0808">Transferase</keyword>
<sequence length="246" mass="26504">MMPFLIALQFLTVIPIQLKRMPTAKENGCSLMFYPVVGALIGALLYAVALLLLPLPNVLSATLILALWIGLTGGLHLDGLADTADAWVGGYGDRQRTLEIMKDPACGPIGVLSLLVICWIKWSALYVLLTQQHYMALILFPIIGRLAPMLLLVSCSYVREKGLGAPISATLHEAGVVLILLMCTASTLFWDWSGVFSLAIALLTVVLMRRAFISRLGGVTGDTLGASVEITEAVALLGFVCLLFYI</sequence>
<dbReference type="UniPathway" id="UPA00148">
    <property type="reaction ID" value="UER00238"/>
</dbReference>
<evidence type="ECO:0000313" key="21">
    <source>
        <dbReference type="Proteomes" id="UP000294963"/>
    </source>
</evidence>
<accession>A0A4R1XX76</accession>
<evidence type="ECO:0000256" key="5">
    <source>
        <dbReference type="ARBA" id="ARBA00013200"/>
    </source>
</evidence>
<dbReference type="Proteomes" id="UP000294963">
    <property type="component" value="Unassembled WGS sequence"/>
</dbReference>